<keyword evidence="5" id="KW-1185">Reference proteome</keyword>
<evidence type="ECO:0000256" key="1">
    <source>
        <dbReference type="SAM" id="MobiDB-lite"/>
    </source>
</evidence>
<accession>A0AAN8PID0</accession>
<feature type="compositionally biased region" description="Acidic residues" evidence="1">
    <location>
        <begin position="68"/>
        <end position="90"/>
    </location>
</feature>
<dbReference type="InterPro" id="IPR036179">
    <property type="entry name" value="Ig-like_dom_sf"/>
</dbReference>
<comment type="caution">
    <text evidence="4">The sequence shown here is derived from an EMBL/GenBank/DDBJ whole genome shotgun (WGS) entry which is preliminary data.</text>
</comment>
<feature type="domain" description="Immunoglobulin I-set" evidence="2">
    <location>
        <begin position="20"/>
        <end position="54"/>
    </location>
</feature>
<evidence type="ECO:0000313" key="4">
    <source>
        <dbReference type="EMBL" id="KAK6630676.1"/>
    </source>
</evidence>
<protein>
    <recommendedName>
        <fullName evidence="2">Immunoglobulin I-set domain-containing protein</fullName>
    </recommendedName>
</protein>
<organism evidence="4 6">
    <name type="scientific">Polyplax serrata</name>
    <name type="common">Common mouse louse</name>
    <dbReference type="NCBI Taxonomy" id="468196"/>
    <lineage>
        <taxon>Eukaryota</taxon>
        <taxon>Metazoa</taxon>
        <taxon>Ecdysozoa</taxon>
        <taxon>Arthropoda</taxon>
        <taxon>Hexapoda</taxon>
        <taxon>Insecta</taxon>
        <taxon>Pterygota</taxon>
        <taxon>Neoptera</taxon>
        <taxon>Paraneoptera</taxon>
        <taxon>Psocodea</taxon>
        <taxon>Troctomorpha</taxon>
        <taxon>Phthiraptera</taxon>
        <taxon>Anoplura</taxon>
        <taxon>Polyplacidae</taxon>
        <taxon>Polyplax</taxon>
    </lineage>
</organism>
<reference evidence="4 6" key="1">
    <citation type="submission" date="2023-10" db="EMBL/GenBank/DDBJ databases">
        <title>Genomes of two closely related lineages of the louse Polyplax serrata with different host specificities.</title>
        <authorList>
            <person name="Martinu J."/>
            <person name="Tarabai H."/>
            <person name="Stefka J."/>
            <person name="Hypsa V."/>
        </authorList>
    </citation>
    <scope>NUCLEOTIDE SEQUENCE [LARGE SCALE GENOMIC DNA]</scope>
    <source>
        <strain evidence="3">98ZLc_SE</strain>
        <strain evidence="4">HR10_N</strain>
    </source>
</reference>
<evidence type="ECO:0000259" key="2">
    <source>
        <dbReference type="Pfam" id="PF07679"/>
    </source>
</evidence>
<proteinExistence type="predicted"/>
<gene>
    <name evidence="4" type="ORF">RUM43_014665</name>
    <name evidence="3" type="ORF">RUM44_011651</name>
</gene>
<dbReference type="InterPro" id="IPR013098">
    <property type="entry name" value="Ig_I-set"/>
</dbReference>
<dbReference type="AlphaFoldDB" id="A0AAN8PID0"/>
<dbReference type="EMBL" id="JAWJWF010000046">
    <property type="protein sequence ID" value="KAK6624791.1"/>
    <property type="molecule type" value="Genomic_DNA"/>
</dbReference>
<sequence>MVISSDKYEVQMISKSLFEVRMVLLIRNFQRLDVGSYRCIAKNSLGEVDSSIRLYEIPGPTRAFPPPYDEEDYSEQYGSAEDDDDREEEMSNALPGRNSWSFSSETPGGPIRGTFYSSFENQAQVPPVRGGHRNTPGGASRKEHPVSLLCLLLGLALLSH</sequence>
<dbReference type="Gene3D" id="2.60.40.10">
    <property type="entry name" value="Immunoglobulins"/>
    <property type="match status" value="1"/>
</dbReference>
<evidence type="ECO:0000313" key="5">
    <source>
        <dbReference type="Proteomes" id="UP001359485"/>
    </source>
</evidence>
<dbReference type="Proteomes" id="UP001359485">
    <property type="component" value="Unassembled WGS sequence"/>
</dbReference>
<dbReference type="EMBL" id="JAWJWE010000010">
    <property type="protein sequence ID" value="KAK6630676.1"/>
    <property type="molecule type" value="Genomic_DNA"/>
</dbReference>
<evidence type="ECO:0000313" key="6">
    <source>
        <dbReference type="Proteomes" id="UP001372834"/>
    </source>
</evidence>
<dbReference type="Pfam" id="PF07679">
    <property type="entry name" value="I-set"/>
    <property type="match status" value="1"/>
</dbReference>
<feature type="region of interest" description="Disordered" evidence="1">
    <location>
        <begin position="59"/>
        <end position="105"/>
    </location>
</feature>
<dbReference type="Proteomes" id="UP001372834">
    <property type="component" value="Unassembled WGS sequence"/>
</dbReference>
<dbReference type="SUPFAM" id="SSF48726">
    <property type="entry name" value="Immunoglobulin"/>
    <property type="match status" value="1"/>
</dbReference>
<dbReference type="InterPro" id="IPR013783">
    <property type="entry name" value="Ig-like_fold"/>
</dbReference>
<evidence type="ECO:0000313" key="3">
    <source>
        <dbReference type="EMBL" id="KAK6624791.1"/>
    </source>
</evidence>
<name>A0AAN8PID0_POLSC</name>